<accession>A0A1G2G4N7</accession>
<dbReference type="EMBL" id="MHNL01000011">
    <property type="protein sequence ID" value="OGZ44910.1"/>
    <property type="molecule type" value="Genomic_DNA"/>
</dbReference>
<dbReference type="STRING" id="1802115.A2756_03495"/>
<dbReference type="AlphaFoldDB" id="A0A1G2G4N7"/>
<sequence length="220" mass="26306">MHRPKPETGQIYHVFNRGVDKRSIFLEEEDYLRFIRSLCDFNDTIPTEVRLPENTAKKREHLVQILAFCLMPNHFHLMLQQDTEQGVTEFMRKLGTGYTNYFNKKYNRSGALFQGKYKVVHIAEEAHFLYLPFYIHVNPLDLKYAEWRDGKIHDEEEMLGFLESYRWSSYLDYIEKPNFPMATQRNFLKKILGNTADQKKEMLSWIKERGPENIENLTLE</sequence>
<comment type="caution">
    <text evidence="2">The sequence shown here is derived from an EMBL/GenBank/DDBJ whole genome shotgun (WGS) entry which is preliminary data.</text>
</comment>
<feature type="domain" description="Transposase IS200-like" evidence="1">
    <location>
        <begin position="7"/>
        <end position="138"/>
    </location>
</feature>
<evidence type="ECO:0000259" key="1">
    <source>
        <dbReference type="SMART" id="SM01321"/>
    </source>
</evidence>
<dbReference type="InterPro" id="IPR002686">
    <property type="entry name" value="Transposase_17"/>
</dbReference>
<dbReference type="PANTHER" id="PTHR34322:SF2">
    <property type="entry name" value="TRANSPOSASE IS200-LIKE DOMAIN-CONTAINING PROTEIN"/>
    <property type="match status" value="1"/>
</dbReference>
<gene>
    <name evidence="2" type="ORF">A2756_03495</name>
</gene>
<dbReference type="Pfam" id="PF01797">
    <property type="entry name" value="Y1_Tnp"/>
    <property type="match status" value="1"/>
</dbReference>
<dbReference type="SUPFAM" id="SSF143422">
    <property type="entry name" value="Transposase IS200-like"/>
    <property type="match status" value="1"/>
</dbReference>
<dbReference type="SMART" id="SM01321">
    <property type="entry name" value="Y1_Tnp"/>
    <property type="match status" value="1"/>
</dbReference>
<dbReference type="GO" id="GO:0004803">
    <property type="term" value="F:transposase activity"/>
    <property type="evidence" value="ECO:0007669"/>
    <property type="project" value="InterPro"/>
</dbReference>
<organism evidence="2 3">
    <name type="scientific">Candidatus Ryanbacteria bacterium RIFCSPHIGHO2_01_FULL_48_27</name>
    <dbReference type="NCBI Taxonomy" id="1802115"/>
    <lineage>
        <taxon>Bacteria</taxon>
        <taxon>Candidatus Ryaniibacteriota</taxon>
    </lineage>
</organism>
<dbReference type="PANTHER" id="PTHR34322">
    <property type="entry name" value="TRANSPOSASE, Y1_TNP DOMAIN-CONTAINING"/>
    <property type="match status" value="1"/>
</dbReference>
<dbReference type="GO" id="GO:0006313">
    <property type="term" value="P:DNA transposition"/>
    <property type="evidence" value="ECO:0007669"/>
    <property type="project" value="InterPro"/>
</dbReference>
<name>A0A1G2G4N7_9BACT</name>
<proteinExistence type="predicted"/>
<dbReference type="GO" id="GO:0003677">
    <property type="term" value="F:DNA binding"/>
    <property type="evidence" value="ECO:0007669"/>
    <property type="project" value="InterPro"/>
</dbReference>
<protein>
    <recommendedName>
        <fullName evidence="1">Transposase IS200-like domain-containing protein</fullName>
    </recommendedName>
</protein>
<dbReference type="Proteomes" id="UP000177785">
    <property type="component" value="Unassembled WGS sequence"/>
</dbReference>
<dbReference type="Gene3D" id="3.30.70.1290">
    <property type="entry name" value="Transposase IS200-like"/>
    <property type="match status" value="1"/>
</dbReference>
<reference evidence="2 3" key="1">
    <citation type="journal article" date="2016" name="Nat. Commun.">
        <title>Thousands of microbial genomes shed light on interconnected biogeochemical processes in an aquifer system.</title>
        <authorList>
            <person name="Anantharaman K."/>
            <person name="Brown C.T."/>
            <person name="Hug L.A."/>
            <person name="Sharon I."/>
            <person name="Castelle C.J."/>
            <person name="Probst A.J."/>
            <person name="Thomas B.C."/>
            <person name="Singh A."/>
            <person name="Wilkins M.J."/>
            <person name="Karaoz U."/>
            <person name="Brodie E.L."/>
            <person name="Williams K.H."/>
            <person name="Hubbard S.S."/>
            <person name="Banfield J.F."/>
        </authorList>
    </citation>
    <scope>NUCLEOTIDE SEQUENCE [LARGE SCALE GENOMIC DNA]</scope>
</reference>
<evidence type="ECO:0000313" key="2">
    <source>
        <dbReference type="EMBL" id="OGZ44910.1"/>
    </source>
</evidence>
<dbReference type="InterPro" id="IPR036515">
    <property type="entry name" value="Transposase_17_sf"/>
</dbReference>
<evidence type="ECO:0000313" key="3">
    <source>
        <dbReference type="Proteomes" id="UP000177785"/>
    </source>
</evidence>